<feature type="chain" id="PRO_5042280303" evidence="2">
    <location>
        <begin position="21"/>
        <end position="641"/>
    </location>
</feature>
<protein>
    <submittedName>
        <fullName evidence="3">Cell surface protein</fullName>
    </submittedName>
</protein>
<dbReference type="RefSeq" id="WP_053066796.1">
    <property type="nucleotide sequence ID" value="NZ_CP011509.1"/>
</dbReference>
<evidence type="ECO:0000313" key="3">
    <source>
        <dbReference type="EMBL" id="AKJ04463.1"/>
    </source>
</evidence>
<sequence>MKTWLRGAWLVLVLAGLAGCGVTDDVRGDEEDLEPGAREQAHDSRDPPGFEYFEDFEGSVGSEWSPARTHVTPVGGRRFLGEFGVEDVTLTLKDLPRHDTVTVSFDLFVLLTWDGNDTGFFSPDIWRLSVDGGPTLLETTFSNDDFPFVPQFFQAWPQRFPLGNNPGLTGAAEKGTLGYPDESGYIGVGDSVYRLSFTFRHTGGDLTLRFASPPRSDANELWGLDNVRVRLGSDQGRGETRWVLHPRGTGEDHADVVTHDRDGNIIVAGFFDDRLEGGPLALEGDGPGSLLLAKLRPNGERLWTRTFPGGPACVLAVTVDRDRNIVLAGLSDAAPTDFGGGPLLGTFLVKLDREGRHVWSKRFNRFPPNALATDSGGHILLAGDITDFPVDFGSGPLSTLADSMGVLVRFDPDGGLEWVRGGPSDFRFGHLGVTVDSRDQVYTSGSDGQGRPFIEKVSPDGRQLWMHVLDTVGEAFDVAVHGNRVVATGNFSSTFRFRGRDVIASTVQEAFLVAYTRDGEERWARSFSGHFTSLAMDPRDGVVVTGEYVDSADFGLGPVFGLPSGGNFFVAKYDRIQGDVRWVRAFPSLNATANDVAAAVNGESTVVGYFRAPVDFGAGPVTPTVGADGLSDDLFILRLGK</sequence>
<dbReference type="InterPro" id="IPR052918">
    <property type="entry name" value="Motility_Chemotaxis_Reg"/>
</dbReference>
<evidence type="ECO:0000256" key="2">
    <source>
        <dbReference type="SAM" id="SignalP"/>
    </source>
</evidence>
<feature type="signal peptide" evidence="2">
    <location>
        <begin position="1"/>
        <end position="20"/>
    </location>
</feature>
<dbReference type="PANTHER" id="PTHR35580">
    <property type="entry name" value="CELL SURFACE GLYCOPROTEIN (S-LAYER PROTEIN)-LIKE PROTEIN"/>
    <property type="match status" value="1"/>
</dbReference>
<evidence type="ECO:0000313" key="4">
    <source>
        <dbReference type="EMBL" id="REG37465.1"/>
    </source>
</evidence>
<dbReference type="Proteomes" id="UP000256345">
    <property type="component" value="Unassembled WGS sequence"/>
</dbReference>
<dbReference type="PANTHER" id="PTHR35580:SF1">
    <property type="entry name" value="PHYTASE-LIKE DOMAIN-CONTAINING PROTEIN"/>
    <property type="match status" value="1"/>
</dbReference>
<reference evidence="3 5" key="1">
    <citation type="submission" date="2015-05" db="EMBL/GenBank/DDBJ databases">
        <title>Genome assembly of Archangium gephyra DSM 2261.</title>
        <authorList>
            <person name="Sharma G."/>
            <person name="Subramanian S."/>
        </authorList>
    </citation>
    <scope>NUCLEOTIDE SEQUENCE [LARGE SCALE GENOMIC DNA]</scope>
    <source>
        <strain evidence="3 5">DSM 2261</strain>
    </source>
</reference>
<dbReference type="PROSITE" id="PS51257">
    <property type="entry name" value="PROKAR_LIPOPROTEIN"/>
    <property type="match status" value="1"/>
</dbReference>
<organism evidence="3 5">
    <name type="scientific">Archangium gephyra</name>
    <dbReference type="NCBI Taxonomy" id="48"/>
    <lineage>
        <taxon>Bacteria</taxon>
        <taxon>Pseudomonadati</taxon>
        <taxon>Myxococcota</taxon>
        <taxon>Myxococcia</taxon>
        <taxon>Myxococcales</taxon>
        <taxon>Cystobacterineae</taxon>
        <taxon>Archangiaceae</taxon>
        <taxon>Archangium</taxon>
    </lineage>
</organism>
<accession>A0AAC8QC28</accession>
<evidence type="ECO:0000313" key="5">
    <source>
        <dbReference type="Proteomes" id="UP000035579"/>
    </source>
</evidence>
<dbReference type="Proteomes" id="UP000035579">
    <property type="component" value="Chromosome"/>
</dbReference>
<dbReference type="InterPro" id="IPR011047">
    <property type="entry name" value="Quinoprotein_ADH-like_sf"/>
</dbReference>
<dbReference type="EMBL" id="QUMU01000001">
    <property type="protein sequence ID" value="REG37465.1"/>
    <property type="molecule type" value="Genomic_DNA"/>
</dbReference>
<feature type="region of interest" description="Disordered" evidence="1">
    <location>
        <begin position="26"/>
        <end position="47"/>
    </location>
</feature>
<evidence type="ECO:0000313" key="6">
    <source>
        <dbReference type="Proteomes" id="UP000256345"/>
    </source>
</evidence>
<dbReference type="EMBL" id="CP011509">
    <property type="protein sequence ID" value="AKJ04463.1"/>
    <property type="molecule type" value="Genomic_DNA"/>
</dbReference>
<dbReference type="SUPFAM" id="SSF101898">
    <property type="entry name" value="NHL repeat"/>
    <property type="match status" value="1"/>
</dbReference>
<dbReference type="AlphaFoldDB" id="A0AAC8QC28"/>
<proteinExistence type="predicted"/>
<dbReference type="KEGG" id="age:AA314_06089"/>
<gene>
    <name evidence="3" type="ORF">AA314_06089</name>
    <name evidence="4" type="ORF">ATI61_101449</name>
</gene>
<keyword evidence="6" id="KW-1185">Reference proteome</keyword>
<name>A0AAC8QC28_9BACT</name>
<keyword evidence="2" id="KW-0732">Signal</keyword>
<dbReference type="SUPFAM" id="SSF50998">
    <property type="entry name" value="Quinoprotein alcohol dehydrogenase-like"/>
    <property type="match status" value="1"/>
</dbReference>
<reference evidence="4 6" key="2">
    <citation type="submission" date="2018-08" db="EMBL/GenBank/DDBJ databases">
        <title>Genomic Encyclopedia of Archaeal and Bacterial Type Strains, Phase II (KMG-II): from individual species to whole genera.</title>
        <authorList>
            <person name="Goeker M."/>
        </authorList>
    </citation>
    <scope>NUCLEOTIDE SEQUENCE [LARGE SCALE GENOMIC DNA]</scope>
    <source>
        <strain evidence="4 6">DSM 2261</strain>
    </source>
</reference>
<feature type="compositionally biased region" description="Basic and acidic residues" evidence="1">
    <location>
        <begin position="35"/>
        <end position="47"/>
    </location>
</feature>
<evidence type="ECO:0000256" key="1">
    <source>
        <dbReference type="SAM" id="MobiDB-lite"/>
    </source>
</evidence>